<protein>
    <recommendedName>
        <fullName evidence="1">Serine/threonine-protein phosphatase</fullName>
        <ecNumber evidence="1">3.1.3.16</ecNumber>
    </recommendedName>
</protein>
<dbReference type="InterPro" id="IPR006186">
    <property type="entry name" value="Ser/Thr-sp_prot-phosphatase"/>
</dbReference>
<dbReference type="VEuPathDB" id="AmoebaDB:EHI7A_025300"/>
<dbReference type="VEuPathDB" id="AmoebaDB:EHI5A_049090"/>
<dbReference type="PROSITE" id="PS00125">
    <property type="entry name" value="SER_THR_PHOSPHATASE"/>
    <property type="match status" value="1"/>
</dbReference>
<keyword evidence="1" id="KW-0378">Hydrolase</keyword>
<dbReference type="Proteomes" id="UP000078387">
    <property type="component" value="Unassembled WGS sequence"/>
</dbReference>
<dbReference type="InterPro" id="IPR029052">
    <property type="entry name" value="Metallo-depent_PP-like"/>
</dbReference>
<dbReference type="SMART" id="SM00156">
    <property type="entry name" value="PP2Ac"/>
    <property type="match status" value="1"/>
</dbReference>
<name>A0A5K1VJH5_ENTHI</name>
<dbReference type="FunFam" id="3.60.21.10:FF:000147">
    <property type="entry name" value="Serine/threonine-protein phosphatase"/>
    <property type="match status" value="1"/>
</dbReference>
<dbReference type="OMA" id="FRPRHGY"/>
<dbReference type="PRINTS" id="PR00114">
    <property type="entry name" value="STPHPHTASE"/>
</dbReference>
<sequence>MERKTSLQLHNFDGENCTIVNYAVTTIRGWFVELAHPFPLCLISRKEPVTCTVFKIYYNKEMFKLVCCPLFVGFFSRNICLSINTFLMFSKYLDDTPTMQTSKKYYFDKNCFEFNSNLINIQQGRYSKFVFNEEDNAIYPIEITDTLDESVKIASYVLHSLRNNFRPHHGYRHGYGEESHQWKNGVCLLTPMVVRRLLEAAKNVLLKDNNVIRIQPPCYVVGDLHGNYRDVSALCQLFRLLPATSICTCKYLFLGDYVDRGTHQIEVICLLLALKIIAPDTVYLLRGNHEGSQVNGSTQVYGRMSFLAQCYNTFQKKDGYSLWNQFNIIFQYLPFCGVIDNKLFCVHGGIARELCSETLNALEIIDSFQRPCSCEDPLISELLWCDPADSSEEFMLNKKGDDVGFGPNKRGKGTYIFGADAVEKFLKNSGCRYIIRAHQSEEMGIGLRQKARVVTVFSSSHYCGLKNCAAGLLINNGLMTAIIISGKDYVREKKEPLSVWSNSESESISDFVLSPT</sequence>
<dbReference type="InterPro" id="IPR004843">
    <property type="entry name" value="Calcineurin-like_PHP"/>
</dbReference>
<dbReference type="PANTHER" id="PTHR11668">
    <property type="entry name" value="SERINE/THREONINE PROTEIN PHOSPHATASE"/>
    <property type="match status" value="1"/>
</dbReference>
<dbReference type="SUPFAM" id="SSF56300">
    <property type="entry name" value="Metallo-dependent phosphatases"/>
    <property type="match status" value="1"/>
</dbReference>
<proteinExistence type="inferred from homology"/>
<gene>
    <name evidence="3" type="ORF">CL6EHI_056650</name>
</gene>
<dbReference type="Gene3D" id="3.60.21.10">
    <property type="match status" value="1"/>
</dbReference>
<dbReference type="InterPro" id="IPR050341">
    <property type="entry name" value="PP1_catalytic_subunit"/>
</dbReference>
<dbReference type="VEuPathDB" id="AmoebaDB:EHI8A_048850"/>
<comment type="catalytic activity">
    <reaction evidence="1">
        <text>O-phospho-L-threonyl-[protein] + H2O = L-threonyl-[protein] + phosphate</text>
        <dbReference type="Rhea" id="RHEA:47004"/>
        <dbReference type="Rhea" id="RHEA-COMP:11060"/>
        <dbReference type="Rhea" id="RHEA-COMP:11605"/>
        <dbReference type="ChEBI" id="CHEBI:15377"/>
        <dbReference type="ChEBI" id="CHEBI:30013"/>
        <dbReference type="ChEBI" id="CHEBI:43474"/>
        <dbReference type="ChEBI" id="CHEBI:61977"/>
        <dbReference type="EC" id="3.1.3.16"/>
    </reaction>
</comment>
<organism evidence="3 4">
    <name type="scientific">Entamoeba histolytica</name>
    <dbReference type="NCBI Taxonomy" id="5759"/>
    <lineage>
        <taxon>Eukaryota</taxon>
        <taxon>Amoebozoa</taxon>
        <taxon>Evosea</taxon>
        <taxon>Archamoebae</taxon>
        <taxon>Mastigamoebida</taxon>
        <taxon>Entamoebidae</taxon>
        <taxon>Entamoeba</taxon>
    </lineage>
</organism>
<evidence type="ECO:0000256" key="1">
    <source>
        <dbReference type="RuleBase" id="RU004273"/>
    </source>
</evidence>
<dbReference type="CDD" id="cd00144">
    <property type="entry name" value="MPP_PPP_family"/>
    <property type="match status" value="1"/>
</dbReference>
<dbReference type="GO" id="GO:0005737">
    <property type="term" value="C:cytoplasm"/>
    <property type="evidence" value="ECO:0007669"/>
    <property type="project" value="TreeGrafter"/>
</dbReference>
<dbReference type="EC" id="3.1.3.16" evidence="1"/>
<feature type="domain" description="Serine/threonine specific protein phosphatases" evidence="2">
    <location>
        <begin position="285"/>
        <end position="290"/>
    </location>
</feature>
<evidence type="ECO:0000313" key="4">
    <source>
        <dbReference type="Proteomes" id="UP000078387"/>
    </source>
</evidence>
<comment type="similarity">
    <text evidence="1">Belongs to the PPP phosphatase family.</text>
</comment>
<dbReference type="PANTHER" id="PTHR11668:SF496">
    <property type="entry name" value="SERINE_THREONINE-PROTEIN PHOSPHATASE"/>
    <property type="match status" value="1"/>
</dbReference>
<dbReference type="AlphaFoldDB" id="A0A5K1VJH5"/>
<dbReference type="GO" id="GO:0005634">
    <property type="term" value="C:nucleus"/>
    <property type="evidence" value="ECO:0007669"/>
    <property type="project" value="TreeGrafter"/>
</dbReference>
<evidence type="ECO:0000259" key="2">
    <source>
        <dbReference type="PROSITE" id="PS00125"/>
    </source>
</evidence>
<dbReference type="GO" id="GO:0004722">
    <property type="term" value="F:protein serine/threonine phosphatase activity"/>
    <property type="evidence" value="ECO:0007669"/>
    <property type="project" value="UniProtKB-EC"/>
</dbReference>
<dbReference type="VEuPathDB" id="AmoebaDB:KM1_056590"/>
<dbReference type="EMBL" id="BDEQ01000001">
    <property type="protein sequence ID" value="GAT98477.1"/>
    <property type="molecule type" value="Genomic_DNA"/>
</dbReference>
<dbReference type="Pfam" id="PF00149">
    <property type="entry name" value="Metallophos"/>
    <property type="match status" value="1"/>
</dbReference>
<comment type="caution">
    <text evidence="3">The sequence shown here is derived from an EMBL/GenBank/DDBJ whole genome shotgun (WGS) entry which is preliminary data.</text>
</comment>
<accession>A0A5K1VJH5</accession>
<evidence type="ECO:0000313" key="3">
    <source>
        <dbReference type="EMBL" id="GAT98477.1"/>
    </source>
</evidence>
<dbReference type="VEuPathDB" id="AmoebaDB:EHI_056650"/>
<reference evidence="3 4" key="1">
    <citation type="submission" date="2016-05" db="EMBL/GenBank/DDBJ databases">
        <title>First whole genome sequencing of Entamoeba histolytica HM1:IMSS-clone-6.</title>
        <authorList>
            <person name="Mukherjee Avik.K."/>
            <person name="Izumyama S."/>
            <person name="Nakada-Tsukui K."/>
            <person name="Nozaki T."/>
        </authorList>
    </citation>
    <scope>NUCLEOTIDE SEQUENCE [LARGE SCALE GENOMIC DNA]</scope>
    <source>
        <strain evidence="3 4">HM1:IMSS clone 6</strain>
    </source>
</reference>